<dbReference type="CDD" id="cd06268">
    <property type="entry name" value="PBP1_ABC_transporter_LIVBP-like"/>
    <property type="match status" value="1"/>
</dbReference>
<organism evidence="3 4">
    <name type="scientific">Candidatus Terasakiella magnetica</name>
    <dbReference type="NCBI Taxonomy" id="1867952"/>
    <lineage>
        <taxon>Bacteria</taxon>
        <taxon>Pseudomonadati</taxon>
        <taxon>Pseudomonadota</taxon>
        <taxon>Alphaproteobacteria</taxon>
        <taxon>Rhodospirillales</taxon>
        <taxon>Terasakiellaceae</taxon>
        <taxon>Terasakiella</taxon>
    </lineage>
</organism>
<dbReference type="GO" id="GO:0006865">
    <property type="term" value="P:amino acid transport"/>
    <property type="evidence" value="ECO:0007669"/>
    <property type="project" value="UniProtKB-KW"/>
</dbReference>
<feature type="chain" id="PRO_5008680878" evidence="2">
    <location>
        <begin position="23"/>
        <end position="390"/>
    </location>
</feature>
<sequence>MFVKRIAYALLLSCVSLGSAMAKEKMEISIAFISQEVERPPVLSNLIEEPDDLGLQGVRVGLKDNNTTGRFLKQHFTTKEVLVPEDGDVVGAVKQLVEQGHDLFILDLPSHSYEAVLEKITHKNVLFFNVRAQDNKFRQTACDIRVLHTIPSRAMLTDALSQFLVKKKWNEWFLISGQRKEDQLFAASIKRSALKFGAKIVEEKVWDGGRDARRTAQAEVPLLTQGEDYDVLMVADELGDFGEYLMYRTYGPRPVAGTQGLFPTPWYWTVEQWGAAQLQKRFFKKAKRHMTGRDYAAWAAVRTIGEAATRTKSNKYETLNAYIRSPDFQLAAFKGRKLSYRSWNGQLRQPIALTAAHSLVAQPPLEGFMHQTNELDTLGFDKPETKCKLD</sequence>
<dbReference type="PANTHER" id="PTHR30483:SF6">
    <property type="entry name" value="PERIPLASMIC BINDING PROTEIN OF ABC TRANSPORTER FOR NATURAL AMINO ACIDS"/>
    <property type="match status" value="1"/>
</dbReference>
<evidence type="ECO:0000313" key="3">
    <source>
        <dbReference type="EMBL" id="SCA57993.1"/>
    </source>
</evidence>
<dbReference type="RefSeq" id="WP_069190001.1">
    <property type="nucleotide sequence ID" value="NZ_FLYE01000047.1"/>
</dbReference>
<dbReference type="OrthoDB" id="5341635at2"/>
<gene>
    <name evidence="3" type="ORF">MTBPR1_80047</name>
</gene>
<dbReference type="AlphaFoldDB" id="A0A1C3RL97"/>
<keyword evidence="1" id="KW-0813">Transport</keyword>
<evidence type="ECO:0000256" key="1">
    <source>
        <dbReference type="ARBA" id="ARBA00022970"/>
    </source>
</evidence>
<dbReference type="NCBIfam" id="TIGR03863">
    <property type="entry name" value="PQQ_ABC_bind"/>
    <property type="match status" value="1"/>
</dbReference>
<reference evidence="3 4" key="1">
    <citation type="submission" date="2016-07" db="EMBL/GenBank/DDBJ databases">
        <authorList>
            <person name="Lefevre C.T."/>
        </authorList>
    </citation>
    <scope>NUCLEOTIDE SEQUENCE [LARGE SCALE GENOMIC DNA]</scope>
    <source>
        <strain evidence="3">PR1</strain>
    </source>
</reference>
<dbReference type="PANTHER" id="PTHR30483">
    <property type="entry name" value="LEUCINE-SPECIFIC-BINDING PROTEIN"/>
    <property type="match status" value="1"/>
</dbReference>
<dbReference type="Gene3D" id="3.40.50.2300">
    <property type="match status" value="2"/>
</dbReference>
<keyword evidence="1" id="KW-0029">Amino-acid transport</keyword>
<dbReference type="EMBL" id="FLYE01000047">
    <property type="protein sequence ID" value="SCA57993.1"/>
    <property type="molecule type" value="Genomic_DNA"/>
</dbReference>
<name>A0A1C3RL97_9PROT</name>
<keyword evidence="4" id="KW-1185">Reference proteome</keyword>
<protein>
    <submittedName>
        <fullName evidence="3">Uncharacterized protein</fullName>
    </submittedName>
</protein>
<dbReference type="InterPro" id="IPR022478">
    <property type="entry name" value="ABC_transptr_sub-bd_PQQ"/>
</dbReference>
<dbReference type="STRING" id="1867952.MTBPR1_80047"/>
<dbReference type="InterPro" id="IPR028082">
    <property type="entry name" value="Peripla_BP_I"/>
</dbReference>
<evidence type="ECO:0000256" key="2">
    <source>
        <dbReference type="SAM" id="SignalP"/>
    </source>
</evidence>
<feature type="signal peptide" evidence="2">
    <location>
        <begin position="1"/>
        <end position="22"/>
    </location>
</feature>
<accession>A0A1C3RL97</accession>
<dbReference type="InterPro" id="IPR051010">
    <property type="entry name" value="BCAA_transport"/>
</dbReference>
<keyword evidence="2" id="KW-0732">Signal</keyword>
<proteinExistence type="predicted"/>
<dbReference type="Proteomes" id="UP000231658">
    <property type="component" value="Unassembled WGS sequence"/>
</dbReference>
<dbReference type="SUPFAM" id="SSF53822">
    <property type="entry name" value="Periplasmic binding protein-like I"/>
    <property type="match status" value="1"/>
</dbReference>
<evidence type="ECO:0000313" key="4">
    <source>
        <dbReference type="Proteomes" id="UP000231658"/>
    </source>
</evidence>